<keyword evidence="1" id="KW-0472">Membrane</keyword>
<evidence type="ECO:0000256" key="1">
    <source>
        <dbReference type="SAM" id="Phobius"/>
    </source>
</evidence>
<keyword evidence="1" id="KW-0812">Transmembrane</keyword>
<gene>
    <name evidence="2" type="ORF">DSM106044_02541</name>
</gene>
<name>A0A4U8Q878_9FIRM</name>
<feature type="transmembrane region" description="Helical" evidence="1">
    <location>
        <begin position="15"/>
        <end position="33"/>
    </location>
</feature>
<feature type="transmembrane region" description="Helical" evidence="1">
    <location>
        <begin position="130"/>
        <end position="153"/>
    </location>
</feature>
<dbReference type="RefSeq" id="WP_138002562.1">
    <property type="nucleotide sequence ID" value="NZ_QGQD01000052.1"/>
</dbReference>
<dbReference type="AlphaFoldDB" id="A0A4U8Q878"/>
<proteinExistence type="predicted"/>
<sequence>MLSFPLLKQNIKSNYVIFLAFLAILLSGMLAALGLHTEGHTSAGFLASYFSEFTFFIVPSVYSIIMAGRLTAHLVDRGTMAYYLATPNSRSRLLCTQAVTLVSYLAVMFIFTSVLGVAGGLYQFVENCDITSFLLLNLGAFCLHIFVSGICFLVSCTCRSAGRAWFFSGIIIAFFYIVHIVSDMDDRMEVLKYGTFFSLFHTEYILRINVNILWMLPALIVGGWAMYFIGIKIFEKRDLPL</sequence>
<dbReference type="PANTHER" id="PTHR37305:SF2">
    <property type="entry name" value="BACITRACIN TRANSPORT PERMEASE PROTEIN BCRB"/>
    <property type="match status" value="1"/>
</dbReference>
<keyword evidence="3" id="KW-1185">Reference proteome</keyword>
<keyword evidence="1" id="KW-1133">Transmembrane helix</keyword>
<dbReference type="STRING" id="180332.GCA_000797495_02876"/>
<organism evidence="2 3">
    <name type="scientific">Robinsoniella peoriensis</name>
    <dbReference type="NCBI Taxonomy" id="180332"/>
    <lineage>
        <taxon>Bacteria</taxon>
        <taxon>Bacillati</taxon>
        <taxon>Bacillota</taxon>
        <taxon>Clostridia</taxon>
        <taxon>Lachnospirales</taxon>
        <taxon>Lachnospiraceae</taxon>
        <taxon>Robinsoniella</taxon>
    </lineage>
</organism>
<evidence type="ECO:0000313" key="3">
    <source>
        <dbReference type="Proteomes" id="UP000306509"/>
    </source>
</evidence>
<feature type="transmembrane region" description="Helical" evidence="1">
    <location>
        <begin position="53"/>
        <end position="72"/>
    </location>
</feature>
<dbReference type="Proteomes" id="UP000306509">
    <property type="component" value="Unassembled WGS sequence"/>
</dbReference>
<reference evidence="2 3" key="1">
    <citation type="journal article" date="2019" name="Anaerobe">
        <title>Detection of Robinsoniella peoriensis in multiple bone samples of a trauma patient.</title>
        <authorList>
            <person name="Schrottner P."/>
            <person name="Hartwich K."/>
            <person name="Bunk B."/>
            <person name="Schober I."/>
            <person name="Helbig S."/>
            <person name="Rudolph W.W."/>
            <person name="Gunzer F."/>
        </authorList>
    </citation>
    <scope>NUCLEOTIDE SEQUENCE [LARGE SCALE GENOMIC DNA]</scope>
    <source>
        <strain evidence="2 3">DSM 106044</strain>
    </source>
</reference>
<protein>
    <submittedName>
        <fullName evidence="2">ABC-type transport system involved in multi-copper enzyme maturation, permease component</fullName>
    </submittedName>
</protein>
<dbReference type="EMBL" id="QGQD01000052">
    <property type="protein sequence ID" value="TLD00594.1"/>
    <property type="molecule type" value="Genomic_DNA"/>
</dbReference>
<feature type="transmembrane region" description="Helical" evidence="1">
    <location>
        <begin position="165"/>
        <end position="184"/>
    </location>
</feature>
<accession>A0A4U8Q878</accession>
<comment type="caution">
    <text evidence="2">The sequence shown here is derived from an EMBL/GenBank/DDBJ whole genome shotgun (WGS) entry which is preliminary data.</text>
</comment>
<evidence type="ECO:0000313" key="2">
    <source>
        <dbReference type="EMBL" id="TLD00594.1"/>
    </source>
</evidence>
<feature type="transmembrane region" description="Helical" evidence="1">
    <location>
        <begin position="93"/>
        <end position="118"/>
    </location>
</feature>
<feature type="transmembrane region" description="Helical" evidence="1">
    <location>
        <begin position="204"/>
        <end position="229"/>
    </location>
</feature>
<dbReference type="PANTHER" id="PTHR37305">
    <property type="entry name" value="INTEGRAL MEMBRANE PROTEIN-RELATED"/>
    <property type="match status" value="1"/>
</dbReference>